<dbReference type="Gene3D" id="3.10.310.70">
    <property type="match status" value="1"/>
</dbReference>
<organism evidence="3 4">
    <name type="scientific">Kushneria pakistanensis</name>
    <dbReference type="NCBI Taxonomy" id="1508770"/>
    <lineage>
        <taxon>Bacteria</taxon>
        <taxon>Pseudomonadati</taxon>
        <taxon>Pseudomonadota</taxon>
        <taxon>Gammaproteobacteria</taxon>
        <taxon>Oceanospirillales</taxon>
        <taxon>Halomonadaceae</taxon>
        <taxon>Kushneria</taxon>
    </lineage>
</organism>
<gene>
    <name evidence="3" type="ORF">GCM10010082_14260</name>
</gene>
<dbReference type="Proteomes" id="UP000604243">
    <property type="component" value="Unassembled WGS sequence"/>
</dbReference>
<reference evidence="4" key="1">
    <citation type="journal article" date="2019" name="Int. J. Syst. Evol. Microbiol.">
        <title>The Global Catalogue of Microorganisms (GCM) 10K type strain sequencing project: providing services to taxonomists for standard genome sequencing and annotation.</title>
        <authorList>
            <consortium name="The Broad Institute Genomics Platform"/>
            <consortium name="The Broad Institute Genome Sequencing Center for Infectious Disease"/>
            <person name="Wu L."/>
            <person name="Ma J."/>
        </authorList>
    </citation>
    <scope>NUCLEOTIDE SEQUENCE [LARGE SCALE GENOMIC DNA]</scope>
    <source>
        <strain evidence="4">KCTC 42082</strain>
    </source>
</reference>
<dbReference type="CDD" id="cd01300">
    <property type="entry name" value="YtcJ_like"/>
    <property type="match status" value="1"/>
</dbReference>
<sequence>MKGLLKLTLCAVALQAGSVSAADDIADRVYRHGNIHTQNDQRDHAEAVATRDGVFLAVGRDQDIKSYIGPDTEVVDLQGKTVMPGIIDAHGHYVRGFQRELFSCDFSSSTPAAAIAEKVEACVKRARPGEWVVGGAWASSYANTGGVNKALLDAVSPDNPVYLLDDTGHNGYVNSRALAAAGFTKEKAREMPAIVTDASGEPTGILQEDAAGALTRIIPPMDDEKYQAVVKRAVEMANRYGITTFVEARTDRPTIRAYHDVDGNTGLTARVVAFLQYDTDFNESRQTQRETLNQRQRYQSDNVDANNAKFYLDGVPPAFTAALLSPYQADALHEHHLPEDFHGQLRMSPDALRRDAIALDQQGITLKFHAAGDAAVREALDTLEAVRRANPQGHLHHSIAHVGMASPQDLPRFRALDVTADIAPPIWIEGPYSDAMTEVIGSERYARTPPSAELLKAGATIAYGSDWPSIASSINPWPSLASMMHRDIGPEQSIALQAAVDTMTRGGAWSVNKSAEIGSIEPGKSADMVVIDRDPFAIAVDDIANTQVLLTVFRGRPVYQADSATD</sequence>
<dbReference type="RefSeq" id="WP_189516562.1">
    <property type="nucleotide sequence ID" value="NZ_BMZM01000002.1"/>
</dbReference>
<dbReference type="SUPFAM" id="SSF51338">
    <property type="entry name" value="Composite domain of metallo-dependent hydrolases"/>
    <property type="match status" value="1"/>
</dbReference>
<dbReference type="Pfam" id="PF07969">
    <property type="entry name" value="Amidohydro_3"/>
    <property type="match status" value="1"/>
</dbReference>
<feature type="chain" id="PRO_5046417761" description="Amidohydrolase 3 domain-containing protein" evidence="1">
    <location>
        <begin position="22"/>
        <end position="566"/>
    </location>
</feature>
<comment type="caution">
    <text evidence="3">The sequence shown here is derived from an EMBL/GenBank/DDBJ whole genome shotgun (WGS) entry which is preliminary data.</text>
</comment>
<dbReference type="Gene3D" id="2.30.40.10">
    <property type="entry name" value="Urease, subunit C, domain 1"/>
    <property type="match status" value="1"/>
</dbReference>
<dbReference type="Gene3D" id="3.20.20.140">
    <property type="entry name" value="Metal-dependent hydrolases"/>
    <property type="match status" value="1"/>
</dbReference>
<accession>A0ABQ3FG85</accession>
<feature type="signal peptide" evidence="1">
    <location>
        <begin position="1"/>
        <end position="21"/>
    </location>
</feature>
<proteinExistence type="predicted"/>
<dbReference type="InterPro" id="IPR011059">
    <property type="entry name" value="Metal-dep_hydrolase_composite"/>
</dbReference>
<dbReference type="InterPro" id="IPR013108">
    <property type="entry name" value="Amidohydro_3"/>
</dbReference>
<dbReference type="EMBL" id="BMZM01000002">
    <property type="protein sequence ID" value="GHC23206.1"/>
    <property type="molecule type" value="Genomic_DNA"/>
</dbReference>
<feature type="domain" description="Amidohydrolase 3" evidence="2">
    <location>
        <begin position="73"/>
        <end position="559"/>
    </location>
</feature>
<evidence type="ECO:0000256" key="1">
    <source>
        <dbReference type="SAM" id="SignalP"/>
    </source>
</evidence>
<evidence type="ECO:0000259" key="2">
    <source>
        <dbReference type="Pfam" id="PF07969"/>
    </source>
</evidence>
<dbReference type="PANTHER" id="PTHR22642:SF2">
    <property type="entry name" value="PROTEIN LONG AFTER FAR-RED 3"/>
    <property type="match status" value="1"/>
</dbReference>
<protein>
    <recommendedName>
        <fullName evidence="2">Amidohydrolase 3 domain-containing protein</fullName>
    </recommendedName>
</protein>
<keyword evidence="4" id="KW-1185">Reference proteome</keyword>
<evidence type="ECO:0000313" key="4">
    <source>
        <dbReference type="Proteomes" id="UP000604243"/>
    </source>
</evidence>
<name>A0ABQ3FG85_9GAMM</name>
<dbReference type="SUPFAM" id="SSF51556">
    <property type="entry name" value="Metallo-dependent hydrolases"/>
    <property type="match status" value="1"/>
</dbReference>
<dbReference type="InterPro" id="IPR032466">
    <property type="entry name" value="Metal_Hydrolase"/>
</dbReference>
<dbReference type="PANTHER" id="PTHR22642">
    <property type="entry name" value="IMIDAZOLONEPROPIONASE"/>
    <property type="match status" value="1"/>
</dbReference>
<keyword evidence="1" id="KW-0732">Signal</keyword>
<dbReference type="InterPro" id="IPR033932">
    <property type="entry name" value="YtcJ-like"/>
</dbReference>
<evidence type="ECO:0000313" key="3">
    <source>
        <dbReference type="EMBL" id="GHC23206.1"/>
    </source>
</evidence>